<dbReference type="InterPro" id="IPR054707">
    <property type="entry name" value="DhpH_subs-bd"/>
</dbReference>
<feature type="domain" description="2,6-dihydroxypyridine 3-monooxygenase substrate binding" evidence="1">
    <location>
        <begin position="181"/>
        <end position="309"/>
    </location>
</feature>
<dbReference type="Pfam" id="PF22607">
    <property type="entry name" value="FAD_binding-like"/>
    <property type="match status" value="1"/>
</dbReference>
<evidence type="ECO:0000259" key="1">
    <source>
        <dbReference type="Pfam" id="PF22607"/>
    </source>
</evidence>
<dbReference type="PRINTS" id="PR00420">
    <property type="entry name" value="RNGMNOXGNASE"/>
</dbReference>
<dbReference type="InterPro" id="IPR036188">
    <property type="entry name" value="FAD/NAD-bd_sf"/>
</dbReference>
<dbReference type="SUPFAM" id="SSF54373">
    <property type="entry name" value="FAD-linked reductases, C-terminal domain"/>
    <property type="match status" value="1"/>
</dbReference>
<dbReference type="PANTHER" id="PTHR47469:SF2">
    <property type="entry name" value="OS06G0597600 PROTEIN"/>
    <property type="match status" value="1"/>
</dbReference>
<protein>
    <submittedName>
        <fullName evidence="2">FAD/NAD(P)-binding domain-containing protein</fullName>
    </submittedName>
</protein>
<gene>
    <name evidence="2" type="ORF">EJ04DRAFT_569197</name>
</gene>
<reference evidence="2" key="1">
    <citation type="journal article" date="2020" name="Stud. Mycol.">
        <title>101 Dothideomycetes genomes: a test case for predicting lifestyles and emergence of pathogens.</title>
        <authorList>
            <person name="Haridas S."/>
            <person name="Albert R."/>
            <person name="Binder M."/>
            <person name="Bloem J."/>
            <person name="Labutti K."/>
            <person name="Salamov A."/>
            <person name="Andreopoulos B."/>
            <person name="Baker S."/>
            <person name="Barry K."/>
            <person name="Bills G."/>
            <person name="Bluhm B."/>
            <person name="Cannon C."/>
            <person name="Castanera R."/>
            <person name="Culley D."/>
            <person name="Daum C."/>
            <person name="Ezra D."/>
            <person name="Gonzalez J."/>
            <person name="Henrissat B."/>
            <person name="Kuo A."/>
            <person name="Liang C."/>
            <person name="Lipzen A."/>
            <person name="Lutzoni F."/>
            <person name="Magnuson J."/>
            <person name="Mondo S."/>
            <person name="Nolan M."/>
            <person name="Ohm R."/>
            <person name="Pangilinan J."/>
            <person name="Park H.-J."/>
            <person name="Ramirez L."/>
            <person name="Alfaro M."/>
            <person name="Sun H."/>
            <person name="Tritt A."/>
            <person name="Yoshinaga Y."/>
            <person name="Zwiers L.-H."/>
            <person name="Turgeon B."/>
            <person name="Goodwin S."/>
            <person name="Spatafora J."/>
            <person name="Crous P."/>
            <person name="Grigoriev I."/>
        </authorList>
    </citation>
    <scope>NUCLEOTIDE SEQUENCE</scope>
    <source>
        <strain evidence="2">CBS 125425</strain>
    </source>
</reference>
<dbReference type="PANTHER" id="PTHR47469">
    <property type="entry name" value="MONOOXYGENASE-LIKE"/>
    <property type="match status" value="1"/>
</dbReference>
<dbReference type="AlphaFoldDB" id="A0A9P4UXG0"/>
<evidence type="ECO:0000313" key="2">
    <source>
        <dbReference type="EMBL" id="KAF2728788.1"/>
    </source>
</evidence>
<keyword evidence="3" id="KW-1185">Reference proteome</keyword>
<dbReference type="InterPro" id="IPR053212">
    <property type="entry name" value="DHP_3-monooxygenase"/>
</dbReference>
<name>A0A9P4UXG0_9PLEO</name>
<organism evidence="2 3">
    <name type="scientific">Polyplosphaeria fusca</name>
    <dbReference type="NCBI Taxonomy" id="682080"/>
    <lineage>
        <taxon>Eukaryota</taxon>
        <taxon>Fungi</taxon>
        <taxon>Dikarya</taxon>
        <taxon>Ascomycota</taxon>
        <taxon>Pezizomycotina</taxon>
        <taxon>Dothideomycetes</taxon>
        <taxon>Pleosporomycetidae</taxon>
        <taxon>Pleosporales</taxon>
        <taxon>Tetraplosphaeriaceae</taxon>
        <taxon>Polyplosphaeria</taxon>
    </lineage>
</organism>
<proteinExistence type="predicted"/>
<evidence type="ECO:0000313" key="3">
    <source>
        <dbReference type="Proteomes" id="UP000799444"/>
    </source>
</evidence>
<comment type="caution">
    <text evidence="2">The sequence shown here is derived from an EMBL/GenBank/DDBJ whole genome shotgun (WGS) entry which is preliminary data.</text>
</comment>
<accession>A0A9P4UXG0</accession>
<dbReference type="Proteomes" id="UP000799444">
    <property type="component" value="Unassembled WGS sequence"/>
</dbReference>
<dbReference type="Gene3D" id="3.50.50.60">
    <property type="entry name" value="FAD/NAD(P)-binding domain"/>
    <property type="match status" value="1"/>
</dbReference>
<dbReference type="Gene3D" id="3.30.9.60">
    <property type="match status" value="1"/>
</dbReference>
<dbReference type="EMBL" id="ML996266">
    <property type="protein sequence ID" value="KAF2728788.1"/>
    <property type="molecule type" value="Genomic_DNA"/>
</dbReference>
<sequence length="403" mass="44376">MAAETSKDVIIIGGSISGLMHGVVLKAHGHSVRILEAREPNALKAEAGGLSLGPQVLELMETYLPEDGPYGLPNTHTQFLDSEGVAFRETPIAFKVKTSSWNIVYDQLKRAFERNTLSGTGGTYETGKIVLDLMQDGNGVKVLYRDNGGKGYEARADLVIAADGGRSVARSKLIPDSAPEYAGYVAWRGCVPETLVPDELKGVSDGKLLMHFGQNNYILAYSIPSSSERMEPEDTLLDWVWYDIYDQNSSDFEEIMTGSDGRRRNVTVPKGYLSKAVWDKKLLSAKNTLPSHWFEVISASQKPYVTAITNFKGTRAVFYDGKLLLAGDAFAQCKPHLGMSSNQAALQALNLVKVLREEITFDEWEKAVKDWSDEFAYRSAAMGQFGLTGKYPEGYVPLHAVKK</sequence>
<dbReference type="OrthoDB" id="16820at2759"/>
<dbReference type="SUPFAM" id="SSF51905">
    <property type="entry name" value="FAD/NAD(P)-binding domain"/>
    <property type="match status" value="1"/>
</dbReference>